<dbReference type="PANTHER" id="PTHR30501">
    <property type="entry name" value="UPF0597 PROTEIN YHAM"/>
    <property type="match status" value="1"/>
</dbReference>
<dbReference type="EMBL" id="JAGGJZ010000002">
    <property type="protein sequence ID" value="MBP1889115.1"/>
    <property type="molecule type" value="Genomic_DNA"/>
</dbReference>
<comment type="caution">
    <text evidence="3">The sequence shown here is derived from an EMBL/GenBank/DDBJ whole genome shotgun (WGS) entry which is preliminary data.</text>
</comment>
<sequence length="425" mass="45495">MRKEFIKILKKEIVPAEGCTEPIAVAYATSMAVENLNEPLESIDILLSMNIIKNALGVGIPGTGKVGVDIAAALGAVIKKSYKKLEVLSNFSESELEKANELIENKIIKVFQKDTNEKLYIEVIAKGKTEYSKVIIAKDHTNVVLIDKNGEKILDNLSSLSNNENTEKEESSGLSIEEIYNFAKEIPFDDIKFILQGADMNRKVSDEGLKGGYGLEVGSKIIENKGFNLFTNNMANRVIAATAAASDARMDGCSMPIMTTAGSGNQGIACSMPVIETAKILEKSEEDLARALVISNLITIHLKEYMGRLSPLCGASIAGATGACCGITYLLGGNLENIKRAINNMISDIAGIICDGAKSTCALKIATATNAAIQCATLAMNGISPSSKDGIVFDDAEETIKNIEVLVKDGLNNTDSTILNIMLKK</sequence>
<dbReference type="HAMAP" id="MF_01845">
    <property type="entry name" value="UPF0597"/>
    <property type="match status" value="1"/>
</dbReference>
<proteinExistence type="inferred from homology"/>
<dbReference type="InterPro" id="IPR036148">
    <property type="entry name" value="MmgE/PrpD_sf"/>
</dbReference>
<dbReference type="Proteomes" id="UP000783390">
    <property type="component" value="Unassembled WGS sequence"/>
</dbReference>
<feature type="domain" description="Serine dehydratase-like alpha subunit" evidence="2">
    <location>
        <begin position="83"/>
        <end position="420"/>
    </location>
</feature>
<accession>A0ABS4EYP5</accession>
<protein>
    <recommendedName>
        <fullName evidence="1">UPF0597 protein J2Z53_000696</fullName>
    </recommendedName>
</protein>
<dbReference type="InterPro" id="IPR005130">
    <property type="entry name" value="Ser_deHydtase-like_asu"/>
</dbReference>
<keyword evidence="4" id="KW-1185">Reference proteome</keyword>
<evidence type="ECO:0000313" key="3">
    <source>
        <dbReference type="EMBL" id="MBP1889115.1"/>
    </source>
</evidence>
<dbReference type="SUPFAM" id="SSF103378">
    <property type="entry name" value="2-methylcitrate dehydratase PrpD"/>
    <property type="match status" value="1"/>
</dbReference>
<dbReference type="Pfam" id="PF03313">
    <property type="entry name" value="SDH_alpha"/>
    <property type="match status" value="1"/>
</dbReference>
<gene>
    <name evidence="3" type="ORF">J2Z53_000696</name>
</gene>
<evidence type="ECO:0000256" key="1">
    <source>
        <dbReference type="HAMAP-Rule" id="MF_01845"/>
    </source>
</evidence>
<reference evidence="3 4" key="1">
    <citation type="submission" date="2021-03" db="EMBL/GenBank/DDBJ databases">
        <title>Genomic Encyclopedia of Type Strains, Phase IV (KMG-IV): sequencing the most valuable type-strain genomes for metagenomic binning, comparative biology and taxonomic classification.</title>
        <authorList>
            <person name="Goeker M."/>
        </authorList>
    </citation>
    <scope>NUCLEOTIDE SEQUENCE [LARGE SCALE GENOMIC DNA]</scope>
    <source>
        <strain evidence="3 4">DSM 3984</strain>
    </source>
</reference>
<evidence type="ECO:0000259" key="2">
    <source>
        <dbReference type="Pfam" id="PF03313"/>
    </source>
</evidence>
<comment type="similarity">
    <text evidence="1">Belongs to the UPF0597 family.</text>
</comment>
<dbReference type="InterPro" id="IPR021144">
    <property type="entry name" value="UPF0597"/>
</dbReference>
<organism evidence="3 4">
    <name type="scientific">Clostridium moniliforme</name>
    <dbReference type="NCBI Taxonomy" id="39489"/>
    <lineage>
        <taxon>Bacteria</taxon>
        <taxon>Bacillati</taxon>
        <taxon>Bacillota</taxon>
        <taxon>Clostridia</taxon>
        <taxon>Eubacteriales</taxon>
        <taxon>Clostridiaceae</taxon>
        <taxon>Clostridium</taxon>
    </lineage>
</organism>
<dbReference type="RefSeq" id="WP_209795839.1">
    <property type="nucleotide sequence ID" value="NZ_JAGGJZ010000002.1"/>
</dbReference>
<dbReference type="PIRSF" id="PIRSF006054">
    <property type="entry name" value="UCP006054"/>
    <property type="match status" value="1"/>
</dbReference>
<evidence type="ECO:0000313" key="4">
    <source>
        <dbReference type="Proteomes" id="UP000783390"/>
    </source>
</evidence>
<name>A0ABS4EYP5_9CLOT</name>
<dbReference type="PANTHER" id="PTHR30501:SF2">
    <property type="entry name" value="UPF0597 PROTEIN YHAM"/>
    <property type="match status" value="1"/>
</dbReference>